<dbReference type="PANTHER" id="PTHR46208">
    <property type="entry name" value="MITOCHONDRIAL IMPORT RECEPTOR SUBUNIT TOM70"/>
    <property type="match status" value="1"/>
</dbReference>
<reference evidence="9 10" key="1">
    <citation type="submission" date="2021-08" db="EMBL/GenBank/DDBJ databases">
        <title>Comparative Genomics Analysis of the Genus Qipengyuania Reveals Extensive Genetic Diversity and Metabolic Versatility, Including the Description of Fifteen Novel Species.</title>
        <authorList>
            <person name="Liu Y."/>
        </authorList>
    </citation>
    <scope>NUCLEOTIDE SEQUENCE [LARGE SCALE GENOMIC DNA]</scope>
    <source>
        <strain evidence="9 10">1XM2-8</strain>
    </source>
</reference>
<dbReference type="InterPro" id="IPR019734">
    <property type="entry name" value="TPR_rpt"/>
</dbReference>
<evidence type="ECO:0000256" key="3">
    <source>
        <dbReference type="ARBA" id="ARBA00022737"/>
    </source>
</evidence>
<dbReference type="PROSITE" id="PS50005">
    <property type="entry name" value="TPR"/>
    <property type="match status" value="1"/>
</dbReference>
<keyword evidence="10" id="KW-1185">Reference proteome</keyword>
<keyword evidence="4 8" id="KW-0802">TPR repeat</keyword>
<dbReference type="Gene3D" id="1.25.40.10">
    <property type="entry name" value="Tetratricopeptide repeat domain"/>
    <property type="match status" value="4"/>
</dbReference>
<proteinExistence type="inferred from homology"/>
<evidence type="ECO:0000313" key="9">
    <source>
        <dbReference type="EMBL" id="QZD87977.1"/>
    </source>
</evidence>
<gene>
    <name evidence="9" type="ORF">K3166_04650</name>
</gene>
<comment type="subcellular location">
    <subcellularLocation>
        <location evidence="1">Membrane</location>
        <topology evidence="1">Single-pass membrane protein</topology>
    </subcellularLocation>
</comment>
<dbReference type="InterPro" id="IPR011990">
    <property type="entry name" value="TPR-like_helical_dom_sf"/>
</dbReference>
<dbReference type="Proteomes" id="UP000824280">
    <property type="component" value="Chromosome"/>
</dbReference>
<dbReference type="SMART" id="SM00028">
    <property type="entry name" value="TPR"/>
    <property type="match status" value="5"/>
</dbReference>
<evidence type="ECO:0000256" key="6">
    <source>
        <dbReference type="ARBA" id="ARBA00023136"/>
    </source>
</evidence>
<dbReference type="Pfam" id="PF14559">
    <property type="entry name" value="TPR_19"/>
    <property type="match status" value="1"/>
</dbReference>
<organism evidence="9 10">
    <name type="scientific">Qipengyuania psychrotolerans</name>
    <dbReference type="NCBI Taxonomy" id="2867238"/>
    <lineage>
        <taxon>Bacteria</taxon>
        <taxon>Pseudomonadati</taxon>
        <taxon>Pseudomonadota</taxon>
        <taxon>Alphaproteobacteria</taxon>
        <taxon>Sphingomonadales</taxon>
        <taxon>Erythrobacteraceae</taxon>
        <taxon>Qipengyuania</taxon>
    </lineage>
</organism>
<evidence type="ECO:0000256" key="1">
    <source>
        <dbReference type="ARBA" id="ARBA00004167"/>
    </source>
</evidence>
<dbReference type="EMBL" id="CP081297">
    <property type="protein sequence ID" value="QZD87977.1"/>
    <property type="molecule type" value="Genomic_DNA"/>
</dbReference>
<accession>A0ABX8ZGE6</accession>
<sequence length="573" mass="60708">MICRPDLLGILALLAFSLGGCGEDNAEPAGIERVRAQIAAGDVAAAQLTIDNLLEEGTPKAELAALAGEAALDRGDLDKAREWLGSEGFASGSAAHGYRMLSRLELQENDFQAGALALEKARRLSPEDASIWVDIGRLRYRVGDHVAALEAAAKAVQLEPDNLETLRFRGQLARDSDGMAPAAKWFAKARELAPQNEGLRLEHAAALLDSGDVPQAVSVLDEKSSDDAGSFYLRAVAAARSGAFFEARELLERSGDQRRATAAAQMLSAVLDLESGNLKSAAQTLDRLSENQPDNSQVHELLAYVLSLSGAHDELIYRYAFRAAGAQGSTWLRTLVGRAYEAIDQREQAAIYLDLAARPAGALALLRPAETAASSAAIARRNAIRSLISGGDTNGGVRLARNFAQEFGGSADAAALLGDALLADDQKSGALVAYEKAAMVRQSWPLILRMAATMDRGDAAKLIASFAAANPNNAEASALAADAYAAAGQWEEAARHLDRAIAGGMRRTPWVLASRSVASGKLGDPEAQLAWAIEAYELQRMNEAAIAALIDALPPSDLLRAELEAKQRALLAR</sequence>
<evidence type="ECO:0000256" key="8">
    <source>
        <dbReference type="PROSITE-ProRule" id="PRU00339"/>
    </source>
</evidence>
<keyword evidence="6" id="KW-0472">Membrane</keyword>
<dbReference type="RefSeq" id="WP_221423511.1">
    <property type="nucleotide sequence ID" value="NZ_CP081297.1"/>
</dbReference>
<dbReference type="SUPFAM" id="SSF48452">
    <property type="entry name" value="TPR-like"/>
    <property type="match status" value="3"/>
</dbReference>
<evidence type="ECO:0000256" key="2">
    <source>
        <dbReference type="ARBA" id="ARBA00022692"/>
    </source>
</evidence>
<evidence type="ECO:0000256" key="7">
    <source>
        <dbReference type="ARBA" id="ARBA00038030"/>
    </source>
</evidence>
<comment type="similarity">
    <text evidence="7">Belongs to the Tom70 family.</text>
</comment>
<evidence type="ECO:0000256" key="5">
    <source>
        <dbReference type="ARBA" id="ARBA00022989"/>
    </source>
</evidence>
<protein>
    <submittedName>
        <fullName evidence="9">Tetratricopeptide repeat protein</fullName>
    </submittedName>
</protein>
<dbReference type="PROSITE" id="PS51257">
    <property type="entry name" value="PROKAR_LIPOPROTEIN"/>
    <property type="match status" value="1"/>
</dbReference>
<evidence type="ECO:0000313" key="10">
    <source>
        <dbReference type="Proteomes" id="UP000824280"/>
    </source>
</evidence>
<keyword evidence="5" id="KW-1133">Transmembrane helix</keyword>
<evidence type="ECO:0000256" key="4">
    <source>
        <dbReference type="ARBA" id="ARBA00022803"/>
    </source>
</evidence>
<keyword evidence="3" id="KW-0677">Repeat</keyword>
<dbReference type="Pfam" id="PF13432">
    <property type="entry name" value="TPR_16"/>
    <property type="match status" value="3"/>
</dbReference>
<feature type="repeat" description="TPR" evidence="8">
    <location>
        <begin position="129"/>
        <end position="162"/>
    </location>
</feature>
<keyword evidence="2" id="KW-0812">Transmembrane</keyword>
<name>A0ABX8ZGE6_9SPHN</name>
<dbReference type="PANTHER" id="PTHR46208:SF1">
    <property type="entry name" value="MITOCHONDRIAL IMPORT RECEPTOR SUBUNIT TOM70"/>
    <property type="match status" value="1"/>
</dbReference>